<gene>
    <name evidence="2" type="ORF">CC80DRAFT_109897</name>
</gene>
<keyword evidence="3" id="KW-1185">Reference proteome</keyword>
<feature type="compositionally biased region" description="Basic and acidic residues" evidence="1">
    <location>
        <begin position="73"/>
        <end position="97"/>
    </location>
</feature>
<reference evidence="2" key="1">
    <citation type="journal article" date="2020" name="Stud. Mycol.">
        <title>101 Dothideomycetes genomes: a test case for predicting lifestyles and emergence of pathogens.</title>
        <authorList>
            <person name="Haridas S."/>
            <person name="Albert R."/>
            <person name="Binder M."/>
            <person name="Bloem J."/>
            <person name="Labutti K."/>
            <person name="Salamov A."/>
            <person name="Andreopoulos B."/>
            <person name="Baker S."/>
            <person name="Barry K."/>
            <person name="Bills G."/>
            <person name="Bluhm B."/>
            <person name="Cannon C."/>
            <person name="Castanera R."/>
            <person name="Culley D."/>
            <person name="Daum C."/>
            <person name="Ezra D."/>
            <person name="Gonzalez J."/>
            <person name="Henrissat B."/>
            <person name="Kuo A."/>
            <person name="Liang C."/>
            <person name="Lipzen A."/>
            <person name="Lutzoni F."/>
            <person name="Magnuson J."/>
            <person name="Mondo S."/>
            <person name="Nolan M."/>
            <person name="Ohm R."/>
            <person name="Pangilinan J."/>
            <person name="Park H.-J."/>
            <person name="Ramirez L."/>
            <person name="Alfaro M."/>
            <person name="Sun H."/>
            <person name="Tritt A."/>
            <person name="Yoshinaga Y."/>
            <person name="Zwiers L.-H."/>
            <person name="Turgeon B."/>
            <person name="Goodwin S."/>
            <person name="Spatafora J."/>
            <person name="Crous P."/>
            <person name="Grigoriev I."/>
        </authorList>
    </citation>
    <scope>NUCLEOTIDE SEQUENCE</scope>
    <source>
        <strain evidence="2">CBS 675.92</strain>
    </source>
</reference>
<evidence type="ECO:0000313" key="3">
    <source>
        <dbReference type="Proteomes" id="UP000800035"/>
    </source>
</evidence>
<dbReference type="Proteomes" id="UP000800035">
    <property type="component" value="Unassembled WGS sequence"/>
</dbReference>
<feature type="compositionally biased region" description="Basic and acidic residues" evidence="1">
    <location>
        <begin position="107"/>
        <end position="134"/>
    </location>
</feature>
<dbReference type="OrthoDB" id="3799339at2759"/>
<name>A0A6A5TTI1_9PLEO</name>
<organism evidence="2 3">
    <name type="scientific">Byssothecium circinans</name>
    <dbReference type="NCBI Taxonomy" id="147558"/>
    <lineage>
        <taxon>Eukaryota</taxon>
        <taxon>Fungi</taxon>
        <taxon>Dikarya</taxon>
        <taxon>Ascomycota</taxon>
        <taxon>Pezizomycotina</taxon>
        <taxon>Dothideomycetes</taxon>
        <taxon>Pleosporomycetidae</taxon>
        <taxon>Pleosporales</taxon>
        <taxon>Massarineae</taxon>
        <taxon>Massarinaceae</taxon>
        <taxon>Byssothecium</taxon>
    </lineage>
</organism>
<evidence type="ECO:0000256" key="1">
    <source>
        <dbReference type="SAM" id="MobiDB-lite"/>
    </source>
</evidence>
<dbReference type="EMBL" id="ML976996">
    <property type="protein sequence ID" value="KAF1954982.1"/>
    <property type="molecule type" value="Genomic_DNA"/>
</dbReference>
<protein>
    <submittedName>
        <fullName evidence="2">Uncharacterized protein</fullName>
    </submittedName>
</protein>
<proteinExistence type="predicted"/>
<evidence type="ECO:0000313" key="2">
    <source>
        <dbReference type="EMBL" id="KAF1954982.1"/>
    </source>
</evidence>
<dbReference type="AlphaFoldDB" id="A0A6A5TTI1"/>
<sequence>MHPSYPAEPLQRRRRRANTYRAPPVPPSHLSSSSPSPPPHHRHRRPSHISPQNSVPDSRDPYNDYYAPRRRHSREEDYYSDSRHNRPPRDPYHDRPPRSKHHKPPREHREHGEIRERPQESERLTAHPSHERRASKWQQEAKNMFVEYAVPAIKAEGGKYLSKQIGNFIAKKA</sequence>
<feature type="region of interest" description="Disordered" evidence="1">
    <location>
        <begin position="1"/>
        <end position="138"/>
    </location>
</feature>
<accession>A0A6A5TTI1</accession>